<evidence type="ECO:0000256" key="5">
    <source>
        <dbReference type="ARBA" id="ARBA00022842"/>
    </source>
</evidence>
<name>A0A811TCL3_9EURY</name>
<keyword evidence="5" id="KW-0460">Magnesium</keyword>
<dbReference type="CDD" id="cd18744">
    <property type="entry name" value="PIN_VapC4-5_FitB-like"/>
    <property type="match status" value="1"/>
</dbReference>
<evidence type="ECO:0000256" key="2">
    <source>
        <dbReference type="ARBA" id="ARBA00022722"/>
    </source>
</evidence>
<evidence type="ECO:0000256" key="1">
    <source>
        <dbReference type="ARBA" id="ARBA00001946"/>
    </source>
</evidence>
<dbReference type="EMBL" id="CAJHIS010000054">
    <property type="protein sequence ID" value="CAD6495065.1"/>
    <property type="molecule type" value="Genomic_DNA"/>
</dbReference>
<comment type="cofactor">
    <cofactor evidence="1">
        <name>Mg(2+)</name>
        <dbReference type="ChEBI" id="CHEBI:18420"/>
    </cofactor>
</comment>
<keyword evidence="3" id="KW-0479">Metal-binding</keyword>
<dbReference type="Pfam" id="PF01850">
    <property type="entry name" value="PIN"/>
    <property type="match status" value="1"/>
</dbReference>
<feature type="domain" description="PIN" evidence="7">
    <location>
        <begin position="3"/>
        <end position="117"/>
    </location>
</feature>
<evidence type="ECO:0000256" key="3">
    <source>
        <dbReference type="ARBA" id="ARBA00022723"/>
    </source>
</evidence>
<sequence>MKYLLDTNIITAIMKQNEKVKKRAQQAILTGDDIFINGISYYEIKRGLLYKDAKKQLGFFIELCKRYKLVLLNSQSVFDRAANIYTELRHKGKDIHDADILIASIADTGNFTLVSNNVTHFNDIQDLKVEDWLS</sequence>
<comment type="similarity">
    <text evidence="6">Belongs to the PINc/VapC protein family.</text>
</comment>
<dbReference type="PANTHER" id="PTHR33653">
    <property type="entry name" value="RIBONUCLEASE VAPC2"/>
    <property type="match status" value="1"/>
</dbReference>
<reference evidence="8" key="1">
    <citation type="submission" date="2020-10" db="EMBL/GenBank/DDBJ databases">
        <authorList>
            <person name="Hahn C.J."/>
            <person name="Laso-Perez R."/>
            <person name="Vulcano F."/>
            <person name="Vaziourakis K.-M."/>
            <person name="Stokke R."/>
            <person name="Steen I.H."/>
            <person name="Teske A."/>
            <person name="Boetius A."/>
            <person name="Liebeke M."/>
            <person name="Amann R."/>
            <person name="Knittel K."/>
        </authorList>
    </citation>
    <scope>NUCLEOTIDE SEQUENCE</scope>
    <source>
        <strain evidence="8">Gfbio:e3339647-f889-4370-9287-4fb5cb688e4c:AG392D22_GoMArc1</strain>
    </source>
</reference>
<organism evidence="8 9">
    <name type="scientific">Candidatus Argoarchaeum ethanivorans</name>
    <dbReference type="NCBI Taxonomy" id="2608793"/>
    <lineage>
        <taxon>Archaea</taxon>
        <taxon>Methanobacteriati</taxon>
        <taxon>Methanobacteriota</taxon>
        <taxon>Stenosarchaea group</taxon>
        <taxon>Methanomicrobia</taxon>
        <taxon>Methanosarcinales</taxon>
        <taxon>Methanosarcinales incertae sedis</taxon>
        <taxon>GOM Arc I cluster</taxon>
        <taxon>Candidatus Argoarchaeum</taxon>
    </lineage>
</organism>
<dbReference type="Proteomes" id="UP000634805">
    <property type="component" value="Unassembled WGS sequence"/>
</dbReference>
<gene>
    <name evidence="8" type="ORF">EMLJLAPB_01155</name>
</gene>
<evidence type="ECO:0000259" key="7">
    <source>
        <dbReference type="Pfam" id="PF01850"/>
    </source>
</evidence>
<dbReference type="AlphaFoldDB" id="A0A811TCL3"/>
<keyword evidence="2" id="KW-0540">Nuclease</keyword>
<evidence type="ECO:0000256" key="4">
    <source>
        <dbReference type="ARBA" id="ARBA00022801"/>
    </source>
</evidence>
<protein>
    <recommendedName>
        <fullName evidence="7">PIN domain-containing protein</fullName>
    </recommendedName>
</protein>
<dbReference type="GO" id="GO:0046872">
    <property type="term" value="F:metal ion binding"/>
    <property type="evidence" value="ECO:0007669"/>
    <property type="project" value="UniProtKB-KW"/>
</dbReference>
<dbReference type="SUPFAM" id="SSF88723">
    <property type="entry name" value="PIN domain-like"/>
    <property type="match status" value="1"/>
</dbReference>
<dbReference type="GO" id="GO:0004518">
    <property type="term" value="F:nuclease activity"/>
    <property type="evidence" value="ECO:0007669"/>
    <property type="project" value="UniProtKB-KW"/>
</dbReference>
<comment type="caution">
    <text evidence="8">The sequence shown here is derived from an EMBL/GenBank/DDBJ whole genome shotgun (WGS) entry which is preliminary data.</text>
</comment>
<evidence type="ECO:0000256" key="6">
    <source>
        <dbReference type="ARBA" id="ARBA00038093"/>
    </source>
</evidence>
<dbReference type="InterPro" id="IPR002716">
    <property type="entry name" value="PIN_dom"/>
</dbReference>
<dbReference type="GO" id="GO:0016787">
    <property type="term" value="F:hydrolase activity"/>
    <property type="evidence" value="ECO:0007669"/>
    <property type="project" value="UniProtKB-KW"/>
</dbReference>
<keyword evidence="4" id="KW-0378">Hydrolase</keyword>
<dbReference type="InterPro" id="IPR050556">
    <property type="entry name" value="Type_II_TA_system_RNase"/>
</dbReference>
<accession>A0A811TCL3</accession>
<evidence type="ECO:0000313" key="8">
    <source>
        <dbReference type="EMBL" id="CAD6495065.1"/>
    </source>
</evidence>
<evidence type="ECO:0000313" key="9">
    <source>
        <dbReference type="Proteomes" id="UP000634805"/>
    </source>
</evidence>
<dbReference type="InterPro" id="IPR029060">
    <property type="entry name" value="PIN-like_dom_sf"/>
</dbReference>
<dbReference type="PANTHER" id="PTHR33653:SF1">
    <property type="entry name" value="RIBONUCLEASE VAPC2"/>
    <property type="match status" value="1"/>
</dbReference>
<proteinExistence type="inferred from homology"/>
<dbReference type="Gene3D" id="3.40.50.1010">
    <property type="entry name" value="5'-nuclease"/>
    <property type="match status" value="1"/>
</dbReference>